<organism evidence="1 2">
    <name type="scientific">Flavivirga aquatica</name>
    <dbReference type="NCBI Taxonomy" id="1849968"/>
    <lineage>
        <taxon>Bacteria</taxon>
        <taxon>Pseudomonadati</taxon>
        <taxon>Bacteroidota</taxon>
        <taxon>Flavobacteriia</taxon>
        <taxon>Flavobacteriales</taxon>
        <taxon>Flavobacteriaceae</taxon>
        <taxon>Flavivirga</taxon>
    </lineage>
</organism>
<dbReference type="RefSeq" id="WP_069829925.1">
    <property type="nucleotide sequence ID" value="NZ_MDJD01000034.1"/>
</dbReference>
<reference evidence="1 2" key="1">
    <citation type="submission" date="2016-05" db="EMBL/GenBank/DDBJ databases">
        <title>Draft Genome Sequence of Algibacter sp. Strain SK-16 Isolated from the Surface Water of Aburatsubo Inlet.</title>
        <authorList>
            <person name="Wong S.-K."/>
            <person name="Yoshizawa S."/>
            <person name="Nakajima Y."/>
            <person name="Ogura Y."/>
            <person name="Tetsuya H."/>
            <person name="Hamasaki K."/>
        </authorList>
    </citation>
    <scope>NUCLEOTIDE SEQUENCE [LARGE SCALE GENOMIC DNA]</scope>
    <source>
        <strain evidence="1 2">SK-16</strain>
    </source>
</reference>
<protein>
    <recommendedName>
        <fullName evidence="3">DUF922 domain-containing protein</fullName>
    </recommendedName>
</protein>
<keyword evidence="2" id="KW-1185">Reference proteome</keyword>
<comment type="caution">
    <text evidence="1">The sequence shown here is derived from an EMBL/GenBank/DDBJ whole genome shotgun (WGS) entry which is preliminary data.</text>
</comment>
<dbReference type="AlphaFoldDB" id="A0A1E5TAS3"/>
<proteinExistence type="predicted"/>
<sequence>MNLYIKTILLFVTISCSVYSQEKVIIWGTKILEPESFKASLNKYSKYDANSHLKIKSKFTFDRYFLHSKIVAEFNMSKSRVKGRPSEYLIKHEQIHFDITEYHARLFRKELSTYKFESFSKIRSTMRMLKRKYFKLSKKMHAEYDADTNHSINEEIQKEWNTKAKFLLEQVSDFSNPNVSLDLSYLK</sequence>
<accession>A0A1E5TAS3</accession>
<name>A0A1E5TAS3_9FLAO</name>
<dbReference type="STRING" id="1849968.A8C32_02925"/>
<dbReference type="OrthoDB" id="5431540at2"/>
<evidence type="ECO:0000313" key="2">
    <source>
        <dbReference type="Proteomes" id="UP000095713"/>
    </source>
</evidence>
<dbReference type="Proteomes" id="UP000095713">
    <property type="component" value="Unassembled WGS sequence"/>
</dbReference>
<gene>
    <name evidence="1" type="ORF">A8C32_02925</name>
</gene>
<evidence type="ECO:0000313" key="1">
    <source>
        <dbReference type="EMBL" id="OEK08417.1"/>
    </source>
</evidence>
<evidence type="ECO:0008006" key="3">
    <source>
        <dbReference type="Google" id="ProtNLM"/>
    </source>
</evidence>
<dbReference type="EMBL" id="MDJD01000034">
    <property type="protein sequence ID" value="OEK08417.1"/>
    <property type="molecule type" value="Genomic_DNA"/>
</dbReference>